<dbReference type="EMBL" id="CACRYJ010000053">
    <property type="protein sequence ID" value="VZO38880.1"/>
    <property type="molecule type" value="Genomic_DNA"/>
</dbReference>
<proteinExistence type="predicted"/>
<evidence type="ECO:0000256" key="3">
    <source>
        <dbReference type="ARBA" id="ARBA00022553"/>
    </source>
</evidence>
<accession>A0A7M4DN70</accession>
<dbReference type="Proteomes" id="UP000419743">
    <property type="component" value="Unassembled WGS sequence"/>
</dbReference>
<comment type="caution">
    <text evidence="12">The sequence shown here is derived from an EMBL/GenBank/DDBJ whole genome shotgun (WGS) entry which is preliminary data.</text>
</comment>
<dbReference type="EC" id="2.7.13.3" evidence="2"/>
<feature type="transmembrane region" description="Helical" evidence="9">
    <location>
        <begin position="50"/>
        <end position="70"/>
    </location>
</feature>
<evidence type="ECO:0000256" key="8">
    <source>
        <dbReference type="ARBA" id="ARBA00023012"/>
    </source>
</evidence>
<dbReference type="RefSeq" id="WP_156742256.1">
    <property type="nucleotide sequence ID" value="NZ_CACRYJ010000053.1"/>
</dbReference>
<dbReference type="InterPro" id="IPR036890">
    <property type="entry name" value="HATPase_C_sf"/>
</dbReference>
<keyword evidence="4 12" id="KW-0808">Transferase</keyword>
<evidence type="ECO:0000256" key="5">
    <source>
        <dbReference type="ARBA" id="ARBA00022741"/>
    </source>
</evidence>
<feature type="transmembrane region" description="Helical" evidence="9">
    <location>
        <begin position="351"/>
        <end position="372"/>
    </location>
</feature>
<keyword evidence="7" id="KW-0067">ATP-binding</keyword>
<evidence type="ECO:0000256" key="1">
    <source>
        <dbReference type="ARBA" id="ARBA00000085"/>
    </source>
</evidence>
<keyword evidence="9" id="KW-0812">Transmembrane</keyword>
<organism evidence="12 13">
    <name type="scientific">Occultella aeris</name>
    <dbReference type="NCBI Taxonomy" id="2761496"/>
    <lineage>
        <taxon>Bacteria</taxon>
        <taxon>Bacillati</taxon>
        <taxon>Actinomycetota</taxon>
        <taxon>Actinomycetes</taxon>
        <taxon>Micrococcales</taxon>
        <taxon>Ruaniaceae</taxon>
        <taxon>Occultella</taxon>
    </lineage>
</organism>
<dbReference type="GO" id="GO:0000155">
    <property type="term" value="F:phosphorelay sensor kinase activity"/>
    <property type="evidence" value="ECO:0007669"/>
    <property type="project" value="InterPro"/>
</dbReference>
<dbReference type="InterPro" id="IPR050482">
    <property type="entry name" value="Sensor_HK_TwoCompSys"/>
</dbReference>
<dbReference type="InterPro" id="IPR011712">
    <property type="entry name" value="Sig_transdc_His_kin_sub3_dim/P"/>
</dbReference>
<evidence type="ECO:0000256" key="2">
    <source>
        <dbReference type="ARBA" id="ARBA00012438"/>
    </source>
</evidence>
<dbReference type="GO" id="GO:0046983">
    <property type="term" value="F:protein dimerization activity"/>
    <property type="evidence" value="ECO:0007669"/>
    <property type="project" value="InterPro"/>
</dbReference>
<feature type="transmembrane region" description="Helical" evidence="9">
    <location>
        <begin position="12"/>
        <end position="43"/>
    </location>
</feature>
<evidence type="ECO:0000313" key="12">
    <source>
        <dbReference type="EMBL" id="VZO38880.1"/>
    </source>
</evidence>
<dbReference type="Pfam" id="PF02518">
    <property type="entry name" value="HATPase_c"/>
    <property type="match status" value="1"/>
</dbReference>
<sequence length="461" mass="49592">MSGQPSERLLGVALVVAAVLLPLGTGNAGLLVVPVLIALAFFVGRRMHSLRMALIAFGIGALINLFATWLRSPDAFLSEWLVSVIAQFAGLILPWWIGRYLRLREEQRLRLREIVSDQARLRERARIAQEVHDTIGHDLAMIALGSGALELAPDAPPRVREAAAEVRSRAVAATDRLHTVVELLREDGTGASYVPGHESVDDLVARAERAGAPVRLRRVGELPPSLERVAHRVVQEALTNAARHAPGAAVRVTIDATEDPVSVSVVNEPSTAHPVGEPPSSRAGQGLIGLSERVRLAGGHLDAGPRAAGFEVIAHVPRSTPQGTPAPEDDRATDRIVAHARRQERRRQWQTAMIPLALACLLAAALLVLQVLTVRTTGLAPAAFNQIETGDERTEIADLLPPRSIPLEGVPVPIPPAPEPSECEFYLARSHALDLGSDIFRICFDEGVVVATDRLTPDGPR</sequence>
<evidence type="ECO:0000256" key="7">
    <source>
        <dbReference type="ARBA" id="ARBA00022840"/>
    </source>
</evidence>
<dbReference type="Pfam" id="PF07730">
    <property type="entry name" value="HisKA_3"/>
    <property type="match status" value="1"/>
</dbReference>
<keyword evidence="8" id="KW-0902">Two-component regulatory system</keyword>
<keyword evidence="6 12" id="KW-0418">Kinase</keyword>
<dbReference type="CDD" id="cd16917">
    <property type="entry name" value="HATPase_UhpB-NarQ-NarX-like"/>
    <property type="match status" value="1"/>
</dbReference>
<dbReference type="GO" id="GO:0005524">
    <property type="term" value="F:ATP binding"/>
    <property type="evidence" value="ECO:0007669"/>
    <property type="project" value="UniProtKB-KW"/>
</dbReference>
<evidence type="ECO:0000256" key="6">
    <source>
        <dbReference type="ARBA" id="ARBA00022777"/>
    </source>
</evidence>
<keyword evidence="5" id="KW-0547">Nucleotide-binding</keyword>
<name>A0A7M4DN70_9MICO</name>
<dbReference type="PANTHER" id="PTHR24421:SF10">
    <property type="entry name" value="NITRATE_NITRITE SENSOR PROTEIN NARQ"/>
    <property type="match status" value="1"/>
</dbReference>
<evidence type="ECO:0000259" key="11">
    <source>
        <dbReference type="Pfam" id="PF07730"/>
    </source>
</evidence>
<feature type="domain" description="Signal transduction histidine kinase subgroup 3 dimerisation and phosphoacceptor" evidence="11">
    <location>
        <begin position="123"/>
        <end position="187"/>
    </location>
</feature>
<dbReference type="PANTHER" id="PTHR24421">
    <property type="entry name" value="NITRATE/NITRITE SENSOR PROTEIN NARX-RELATED"/>
    <property type="match status" value="1"/>
</dbReference>
<dbReference type="SUPFAM" id="SSF55874">
    <property type="entry name" value="ATPase domain of HSP90 chaperone/DNA topoisomerase II/histidine kinase"/>
    <property type="match status" value="1"/>
</dbReference>
<dbReference type="AlphaFoldDB" id="A0A7M4DN70"/>
<dbReference type="GO" id="GO:0016020">
    <property type="term" value="C:membrane"/>
    <property type="evidence" value="ECO:0007669"/>
    <property type="project" value="InterPro"/>
</dbReference>
<feature type="transmembrane region" description="Helical" evidence="9">
    <location>
        <begin position="76"/>
        <end position="98"/>
    </location>
</feature>
<evidence type="ECO:0000313" key="13">
    <source>
        <dbReference type="Proteomes" id="UP000419743"/>
    </source>
</evidence>
<evidence type="ECO:0000259" key="10">
    <source>
        <dbReference type="Pfam" id="PF02518"/>
    </source>
</evidence>
<reference evidence="12 13" key="1">
    <citation type="submission" date="2019-11" db="EMBL/GenBank/DDBJ databases">
        <authorList>
            <person name="Criscuolo A."/>
        </authorList>
    </citation>
    <scope>NUCLEOTIDE SEQUENCE [LARGE SCALE GENOMIC DNA]</scope>
    <source>
        <strain evidence="12">CIP111667</strain>
    </source>
</reference>
<feature type="domain" description="Histidine kinase/HSP90-like ATPase" evidence="10">
    <location>
        <begin position="230"/>
        <end position="318"/>
    </location>
</feature>
<evidence type="ECO:0000256" key="4">
    <source>
        <dbReference type="ARBA" id="ARBA00022679"/>
    </source>
</evidence>
<keyword evidence="13" id="KW-1185">Reference proteome</keyword>
<comment type="catalytic activity">
    <reaction evidence="1">
        <text>ATP + protein L-histidine = ADP + protein N-phospho-L-histidine.</text>
        <dbReference type="EC" id="2.7.13.3"/>
    </reaction>
</comment>
<dbReference type="Gene3D" id="1.20.5.1930">
    <property type="match status" value="1"/>
</dbReference>
<keyword evidence="3" id="KW-0597">Phosphoprotein</keyword>
<gene>
    <name evidence="12" type="primary">desK_8</name>
    <name evidence="12" type="ORF">HALOF300_03598</name>
</gene>
<dbReference type="Gene3D" id="3.30.565.10">
    <property type="entry name" value="Histidine kinase-like ATPase, C-terminal domain"/>
    <property type="match status" value="1"/>
</dbReference>
<keyword evidence="9" id="KW-0472">Membrane</keyword>
<dbReference type="InterPro" id="IPR003594">
    <property type="entry name" value="HATPase_dom"/>
</dbReference>
<evidence type="ECO:0000256" key="9">
    <source>
        <dbReference type="SAM" id="Phobius"/>
    </source>
</evidence>
<protein>
    <recommendedName>
        <fullName evidence="2">histidine kinase</fullName>
        <ecNumber evidence="2">2.7.13.3</ecNumber>
    </recommendedName>
</protein>
<keyword evidence="9" id="KW-1133">Transmembrane helix</keyword>